<evidence type="ECO:0000313" key="3">
    <source>
        <dbReference type="EMBL" id="MFA1611154.1"/>
    </source>
</evidence>
<feature type="transmembrane region" description="Helical" evidence="1">
    <location>
        <begin position="7"/>
        <end position="28"/>
    </location>
</feature>
<keyword evidence="1" id="KW-1133">Transmembrane helix</keyword>
<keyword evidence="4" id="KW-1185">Reference proteome</keyword>
<dbReference type="InterPro" id="IPR012867">
    <property type="entry name" value="DUF1648"/>
</dbReference>
<protein>
    <submittedName>
        <fullName evidence="3">DUF1648 domain-containing protein</fullName>
    </submittedName>
</protein>
<keyword evidence="1" id="KW-0812">Transmembrane</keyword>
<proteinExistence type="predicted"/>
<feature type="transmembrane region" description="Helical" evidence="1">
    <location>
        <begin position="108"/>
        <end position="126"/>
    </location>
</feature>
<gene>
    <name evidence="3" type="ORF">OS889_09070</name>
</gene>
<dbReference type="RefSeq" id="WP_372389228.1">
    <property type="nucleotide sequence ID" value="NZ_JBGNYA010000001.1"/>
</dbReference>
<accession>A0ABD5MBX0</accession>
<feature type="transmembrane region" description="Helical" evidence="1">
    <location>
        <begin position="82"/>
        <end position="102"/>
    </location>
</feature>
<evidence type="ECO:0000313" key="4">
    <source>
        <dbReference type="Proteomes" id="UP001570511"/>
    </source>
</evidence>
<reference evidence="3 4" key="1">
    <citation type="submission" date="2024-08" db="EMBL/GenBank/DDBJ databases">
        <title>Halobellus sp. MBLA0158 whole genome sequence.</title>
        <authorList>
            <person name="Hwang C.Y."/>
            <person name="Cho E.-S."/>
            <person name="Seo M.-J."/>
        </authorList>
    </citation>
    <scope>NUCLEOTIDE SEQUENCE [LARGE SCALE GENOMIC DNA]</scope>
    <source>
        <strain evidence="3 4">MBLA0158</strain>
    </source>
</reference>
<dbReference type="EMBL" id="JBGNYA010000001">
    <property type="protein sequence ID" value="MFA1611154.1"/>
    <property type="molecule type" value="Genomic_DNA"/>
</dbReference>
<dbReference type="Pfam" id="PF07853">
    <property type="entry name" value="DUF1648"/>
    <property type="match status" value="1"/>
</dbReference>
<dbReference type="AlphaFoldDB" id="A0ABD5MBX0"/>
<evidence type="ECO:0000259" key="2">
    <source>
        <dbReference type="Pfam" id="PF07853"/>
    </source>
</evidence>
<organism evidence="3 4">
    <name type="scientific">Halobellus rubicundus</name>
    <dbReference type="NCBI Taxonomy" id="2996466"/>
    <lineage>
        <taxon>Archaea</taxon>
        <taxon>Methanobacteriati</taxon>
        <taxon>Methanobacteriota</taxon>
        <taxon>Stenosarchaea group</taxon>
        <taxon>Halobacteria</taxon>
        <taxon>Halobacteriales</taxon>
        <taxon>Haloferacaceae</taxon>
        <taxon>Halobellus</taxon>
    </lineage>
</organism>
<evidence type="ECO:0000256" key="1">
    <source>
        <dbReference type="SAM" id="Phobius"/>
    </source>
</evidence>
<feature type="domain" description="DUF1648" evidence="2">
    <location>
        <begin position="13"/>
        <end position="59"/>
    </location>
</feature>
<dbReference type="Proteomes" id="UP001570511">
    <property type="component" value="Unassembled WGS sequence"/>
</dbReference>
<comment type="caution">
    <text evidence="3">The sequence shown here is derived from an EMBL/GenBank/DDBJ whole genome shotgun (WGS) entry which is preliminary data.</text>
</comment>
<feature type="transmembrane region" description="Helical" evidence="1">
    <location>
        <begin position="48"/>
        <end position="70"/>
    </location>
</feature>
<sequence>MRHSRLDVLSAAVLVGAAVVGIALLPSLPDRIAVHFGAGGSPDNYLSAPLGVVLVPAIGLVTLAAVRGLLPLGNDVPPPPWFGLALAGFLAYVHGVVLAWNLGYRVNVTLLVLPAVAVIVVLAFVIERR</sequence>
<name>A0ABD5MBX0_9EURY</name>
<keyword evidence="1" id="KW-0472">Membrane</keyword>